<gene>
    <name evidence="2" type="ORF">LSAT_V11C900502750</name>
</gene>
<evidence type="ECO:0000313" key="3">
    <source>
        <dbReference type="Proteomes" id="UP000235145"/>
    </source>
</evidence>
<reference evidence="2 3" key="1">
    <citation type="journal article" date="2017" name="Nat. Commun.">
        <title>Genome assembly with in vitro proximity ligation data and whole-genome triplication in lettuce.</title>
        <authorList>
            <person name="Reyes-Chin-Wo S."/>
            <person name="Wang Z."/>
            <person name="Yang X."/>
            <person name="Kozik A."/>
            <person name="Arikit S."/>
            <person name="Song C."/>
            <person name="Xia L."/>
            <person name="Froenicke L."/>
            <person name="Lavelle D.O."/>
            <person name="Truco M.J."/>
            <person name="Xia R."/>
            <person name="Zhu S."/>
            <person name="Xu C."/>
            <person name="Xu H."/>
            <person name="Xu X."/>
            <person name="Cox K."/>
            <person name="Korf I."/>
            <person name="Meyers B.C."/>
            <person name="Michelmore R.W."/>
        </authorList>
    </citation>
    <scope>NUCLEOTIDE SEQUENCE [LARGE SCALE GENOMIC DNA]</scope>
    <source>
        <strain evidence="3">cv. Salinas</strain>
        <tissue evidence="2">Seedlings</tissue>
    </source>
</reference>
<feature type="region of interest" description="Disordered" evidence="1">
    <location>
        <begin position="1"/>
        <end position="28"/>
    </location>
</feature>
<proteinExistence type="predicted"/>
<dbReference type="Proteomes" id="UP000235145">
    <property type="component" value="Unassembled WGS sequence"/>
</dbReference>
<sequence>MTVEVLQSQQYDDEDDYDVDLGDEEDNQNQNVGVFGSIAYIQSGTIYNDADIYLLDDPFSDLDAHTTTTLFNVMKDGQVTQSEKYEELLMAGTAFEEFVNAHKDVITGLEPSLSENKNELLKPVTLRGLIIKNTSRQQQEYGYGEHRLKWTLMDLKPQSFIWIQKDLKI</sequence>
<accession>A0A9R1UJ13</accession>
<name>A0A9R1UJ13_LACSA</name>
<comment type="caution">
    <text evidence="2">The sequence shown here is derived from an EMBL/GenBank/DDBJ whole genome shotgun (WGS) entry which is preliminary data.</text>
</comment>
<dbReference type="InterPro" id="IPR027417">
    <property type="entry name" value="P-loop_NTPase"/>
</dbReference>
<dbReference type="AlphaFoldDB" id="A0A9R1UJ13"/>
<dbReference type="EMBL" id="NBSK02000009">
    <property type="protein sequence ID" value="KAJ0187923.1"/>
    <property type="molecule type" value="Genomic_DNA"/>
</dbReference>
<feature type="compositionally biased region" description="Acidic residues" evidence="1">
    <location>
        <begin position="11"/>
        <end position="27"/>
    </location>
</feature>
<feature type="compositionally biased region" description="Polar residues" evidence="1">
    <location>
        <begin position="1"/>
        <end position="10"/>
    </location>
</feature>
<evidence type="ECO:0000313" key="2">
    <source>
        <dbReference type="EMBL" id="KAJ0187923.1"/>
    </source>
</evidence>
<evidence type="ECO:0000256" key="1">
    <source>
        <dbReference type="SAM" id="MobiDB-lite"/>
    </source>
</evidence>
<protein>
    <submittedName>
        <fullName evidence="2">Uncharacterized protein</fullName>
    </submittedName>
</protein>
<dbReference type="SUPFAM" id="SSF52540">
    <property type="entry name" value="P-loop containing nucleoside triphosphate hydrolases"/>
    <property type="match status" value="1"/>
</dbReference>
<organism evidence="2 3">
    <name type="scientific">Lactuca sativa</name>
    <name type="common">Garden lettuce</name>
    <dbReference type="NCBI Taxonomy" id="4236"/>
    <lineage>
        <taxon>Eukaryota</taxon>
        <taxon>Viridiplantae</taxon>
        <taxon>Streptophyta</taxon>
        <taxon>Embryophyta</taxon>
        <taxon>Tracheophyta</taxon>
        <taxon>Spermatophyta</taxon>
        <taxon>Magnoliopsida</taxon>
        <taxon>eudicotyledons</taxon>
        <taxon>Gunneridae</taxon>
        <taxon>Pentapetalae</taxon>
        <taxon>asterids</taxon>
        <taxon>campanulids</taxon>
        <taxon>Asterales</taxon>
        <taxon>Asteraceae</taxon>
        <taxon>Cichorioideae</taxon>
        <taxon>Cichorieae</taxon>
        <taxon>Lactucinae</taxon>
        <taxon>Lactuca</taxon>
    </lineage>
</organism>
<keyword evidence="3" id="KW-1185">Reference proteome</keyword>